<feature type="domain" description="Nudix hydrolase" evidence="2">
    <location>
        <begin position="4"/>
        <end position="152"/>
    </location>
</feature>
<evidence type="ECO:0000313" key="3">
    <source>
        <dbReference type="EMBL" id="OSP10947.1"/>
    </source>
</evidence>
<dbReference type="PANTHER" id="PTHR43736:SF1">
    <property type="entry name" value="DIHYDRONEOPTERIN TRIPHOSPHATE DIPHOSPHATASE"/>
    <property type="match status" value="1"/>
</dbReference>
<evidence type="ECO:0000259" key="2">
    <source>
        <dbReference type="PROSITE" id="PS51462"/>
    </source>
</evidence>
<reference evidence="3 4" key="1">
    <citation type="submission" date="2017-04" db="EMBL/GenBank/DDBJ databases">
        <title>MLSA of the genus Halorubrum.</title>
        <authorList>
            <person name="De La Haba R."/>
            <person name="Sanchez-Porro C."/>
            <person name="Infante-Dominguez C."/>
            <person name="Ventosa A."/>
        </authorList>
    </citation>
    <scope>NUCLEOTIDE SEQUENCE [LARGE SCALE GENOMIC DNA]</scope>
    <source>
        <strain evidence="3 4">DSM 17463</strain>
    </source>
</reference>
<proteinExistence type="predicted"/>
<dbReference type="SUPFAM" id="SSF55811">
    <property type="entry name" value="Nudix"/>
    <property type="match status" value="1"/>
</dbReference>
<organism evidence="3 4">
    <name type="scientific">Halorubrum ezzemoulense DSM 17463</name>
    <dbReference type="NCBI Taxonomy" id="1121945"/>
    <lineage>
        <taxon>Archaea</taxon>
        <taxon>Methanobacteriati</taxon>
        <taxon>Methanobacteriota</taxon>
        <taxon>Stenosarchaea group</taxon>
        <taxon>Halobacteria</taxon>
        <taxon>Halobacteriales</taxon>
        <taxon>Haloferacaceae</taxon>
        <taxon>Halorubrum</taxon>
    </lineage>
</organism>
<dbReference type="RefSeq" id="WP_049929601.1">
    <property type="nucleotide sequence ID" value="NZ_ATXS01000001.1"/>
</dbReference>
<dbReference type="PROSITE" id="PS00893">
    <property type="entry name" value="NUDIX_BOX"/>
    <property type="match status" value="1"/>
</dbReference>
<protein>
    <submittedName>
        <fullName evidence="3">NUDIX hydrolase</fullName>
    </submittedName>
</protein>
<dbReference type="AlphaFoldDB" id="A0A1X4HCB2"/>
<dbReference type="PANTHER" id="PTHR43736">
    <property type="entry name" value="ADP-RIBOSE PYROPHOSPHATASE"/>
    <property type="match status" value="1"/>
</dbReference>
<evidence type="ECO:0000256" key="1">
    <source>
        <dbReference type="ARBA" id="ARBA00022801"/>
    </source>
</evidence>
<keyword evidence="1 3" id="KW-0378">Hydrolase</keyword>
<comment type="caution">
    <text evidence="3">The sequence shown here is derived from an EMBL/GenBank/DDBJ whole genome shotgun (WGS) entry which is preliminary data.</text>
</comment>
<dbReference type="CDD" id="cd03674">
    <property type="entry name" value="NUDIX_Hydrolase"/>
    <property type="match status" value="1"/>
</dbReference>
<dbReference type="EMBL" id="NEDJ01000002">
    <property type="protein sequence ID" value="OSP10947.1"/>
    <property type="molecule type" value="Genomic_DNA"/>
</dbReference>
<dbReference type="STRING" id="1121945.GCA_000421805_00294"/>
<dbReference type="InterPro" id="IPR020084">
    <property type="entry name" value="NUDIX_hydrolase_CS"/>
</dbReference>
<sequence>METTRHFTATTYIVNDGATALHDHERLGIRLPPGGHVDRDELPHEAARREVREETGLTPELVAAESQITGPNTRGLPEPAHLMLHDINVHEDGSVGHQHVDHLYYARVGSREIAPDGDDEVDPDQWRWYTRSELAASDLPEDVVDLGREAIAAVDEG</sequence>
<dbReference type="InterPro" id="IPR000086">
    <property type="entry name" value="NUDIX_hydrolase_dom"/>
</dbReference>
<name>A0A1X4HCB2_HALEZ</name>
<dbReference type="Proteomes" id="UP000193587">
    <property type="component" value="Unassembled WGS sequence"/>
</dbReference>
<dbReference type="GeneID" id="301359620"/>
<accession>A0A1X4HCB2</accession>
<dbReference type="Pfam" id="PF00293">
    <property type="entry name" value="NUDIX"/>
    <property type="match status" value="1"/>
</dbReference>
<dbReference type="GO" id="GO:0016787">
    <property type="term" value="F:hydrolase activity"/>
    <property type="evidence" value="ECO:0007669"/>
    <property type="project" value="UniProtKB-KW"/>
</dbReference>
<dbReference type="PROSITE" id="PS51462">
    <property type="entry name" value="NUDIX"/>
    <property type="match status" value="1"/>
</dbReference>
<gene>
    <name evidence="3" type="ORF">B9H04_00965</name>
</gene>
<dbReference type="eggNOG" id="arCOG01080">
    <property type="taxonomic scope" value="Archaea"/>
</dbReference>
<dbReference type="Gene3D" id="3.90.79.10">
    <property type="entry name" value="Nucleoside Triphosphate Pyrophosphohydrolase"/>
    <property type="match status" value="1"/>
</dbReference>
<dbReference type="InterPro" id="IPR015797">
    <property type="entry name" value="NUDIX_hydrolase-like_dom_sf"/>
</dbReference>
<evidence type="ECO:0000313" key="4">
    <source>
        <dbReference type="Proteomes" id="UP000193587"/>
    </source>
</evidence>